<reference evidence="2" key="1">
    <citation type="journal article" date="2020" name="Phytopathology">
        <title>Genome sequence of the chestnut blight fungus Cryphonectria parasitica EP155: A fundamental resource for an archetypical invasive plant pathogen.</title>
        <authorList>
            <person name="Crouch J.A."/>
            <person name="Dawe A."/>
            <person name="Aerts A."/>
            <person name="Barry K."/>
            <person name="Churchill A.C.L."/>
            <person name="Grimwood J."/>
            <person name="Hillman B."/>
            <person name="Milgroom M.G."/>
            <person name="Pangilinan J."/>
            <person name="Smith M."/>
            <person name="Salamov A."/>
            <person name="Schmutz J."/>
            <person name="Yadav J."/>
            <person name="Grigoriev I.V."/>
            <person name="Nuss D."/>
        </authorList>
    </citation>
    <scope>NUCLEOTIDE SEQUENCE</scope>
    <source>
        <strain evidence="2">EP155</strain>
    </source>
</reference>
<accession>A0A9P4XUG8</accession>
<dbReference type="AlphaFoldDB" id="A0A9P4XUG8"/>
<dbReference type="GeneID" id="63841996"/>
<sequence length="73" mass="8612">MSYAINAKTQTNERQCQYVVFSANGLSWSDFPFRYMKNRLRDNAYSSFDRRQHSSSHSALSSTLVKKKKKERK</sequence>
<evidence type="ECO:0000256" key="1">
    <source>
        <dbReference type="SAM" id="MobiDB-lite"/>
    </source>
</evidence>
<gene>
    <name evidence="2" type="ORF">M406DRAFT_64108</name>
</gene>
<comment type="caution">
    <text evidence="2">The sequence shown here is derived from an EMBL/GenBank/DDBJ whole genome shotgun (WGS) entry which is preliminary data.</text>
</comment>
<proteinExistence type="predicted"/>
<organism evidence="2 3">
    <name type="scientific">Cryphonectria parasitica (strain ATCC 38755 / EP155)</name>
    <dbReference type="NCBI Taxonomy" id="660469"/>
    <lineage>
        <taxon>Eukaryota</taxon>
        <taxon>Fungi</taxon>
        <taxon>Dikarya</taxon>
        <taxon>Ascomycota</taxon>
        <taxon>Pezizomycotina</taxon>
        <taxon>Sordariomycetes</taxon>
        <taxon>Sordariomycetidae</taxon>
        <taxon>Diaporthales</taxon>
        <taxon>Cryphonectriaceae</taxon>
        <taxon>Cryphonectria-Endothia species complex</taxon>
        <taxon>Cryphonectria</taxon>
    </lineage>
</organism>
<feature type="region of interest" description="Disordered" evidence="1">
    <location>
        <begin position="47"/>
        <end position="73"/>
    </location>
</feature>
<evidence type="ECO:0000313" key="2">
    <source>
        <dbReference type="EMBL" id="KAF3761051.1"/>
    </source>
</evidence>
<dbReference type="EMBL" id="MU032352">
    <property type="protein sequence ID" value="KAF3761051.1"/>
    <property type="molecule type" value="Genomic_DNA"/>
</dbReference>
<dbReference type="RefSeq" id="XP_040772030.1">
    <property type="nucleotide sequence ID" value="XM_040924867.1"/>
</dbReference>
<name>A0A9P4XUG8_CRYP1</name>
<dbReference type="Proteomes" id="UP000803844">
    <property type="component" value="Unassembled WGS sequence"/>
</dbReference>
<protein>
    <submittedName>
        <fullName evidence="2">Uncharacterized protein</fullName>
    </submittedName>
</protein>
<keyword evidence="3" id="KW-1185">Reference proteome</keyword>
<evidence type="ECO:0000313" key="3">
    <source>
        <dbReference type="Proteomes" id="UP000803844"/>
    </source>
</evidence>